<feature type="transmembrane region" description="Helical" evidence="1">
    <location>
        <begin position="12"/>
        <end position="35"/>
    </location>
</feature>
<gene>
    <name evidence="2" type="ORF">SAP106A_016</name>
</gene>
<organism evidence="2">
    <name type="scientific">Staphylococcus epidermidis</name>
    <dbReference type="NCBI Taxonomy" id="1282"/>
    <lineage>
        <taxon>Bacteria</taxon>
        <taxon>Bacillati</taxon>
        <taxon>Bacillota</taxon>
        <taxon>Bacilli</taxon>
        <taxon>Bacillales</taxon>
        <taxon>Staphylococcaceae</taxon>
        <taxon>Staphylococcus</taxon>
    </lineage>
</organism>
<dbReference type="EMBL" id="GQ900454">
    <property type="protein sequence ID" value="ADA80198.1"/>
    <property type="molecule type" value="Genomic_DNA"/>
</dbReference>
<keyword evidence="1" id="KW-1133">Transmembrane helix</keyword>
<keyword evidence="1" id="KW-0472">Membrane</keyword>
<reference evidence="2" key="1">
    <citation type="submission" date="2009-08" db="EMBL/GenBank/DDBJ databases">
        <authorList>
            <person name="Gill J."/>
            <person name="Borman J."/>
            <person name="Shetty J."/>
            <person name="Hostetler J."/>
            <person name="Durkin S."/>
            <person name="Montgomery B."/>
        </authorList>
    </citation>
    <scope>NUCLEOTIDE SEQUENCE</scope>
    <source>
        <strain evidence="2">SK939</strain>
        <plasmid evidence="2">SAP106A</plasmid>
    </source>
</reference>
<proteinExistence type="predicted"/>
<name>D2JC73_STAEP</name>
<keyword evidence="1" id="KW-0812">Transmembrane</keyword>
<keyword evidence="2" id="KW-0614">Plasmid</keyword>
<evidence type="ECO:0000313" key="2">
    <source>
        <dbReference type="EMBL" id="ADA80198.1"/>
    </source>
</evidence>
<dbReference type="AlphaFoldDB" id="D2JC73"/>
<dbReference type="RefSeq" id="WP_012818094.1">
    <property type="nucleotide sequence ID" value="NC_013379.2"/>
</dbReference>
<geneLocation type="plasmid" evidence="2">
    <name>SAP106A</name>
</geneLocation>
<accession>D2JC73</accession>
<reference evidence="2" key="2">
    <citation type="submission" date="2009-12" db="EMBL/GenBank/DDBJ databases">
        <authorList>
            <person name="Summers A.O."/>
            <person name="Shearer J."/>
            <person name="Wireman J."/>
        </authorList>
    </citation>
    <scope>NUCLEOTIDE SEQUENCE</scope>
    <source>
        <strain evidence="2">SK939</strain>
        <plasmid evidence="2">SAP106A</plasmid>
    </source>
</reference>
<evidence type="ECO:0000256" key="1">
    <source>
        <dbReference type="SAM" id="Phobius"/>
    </source>
</evidence>
<protein>
    <submittedName>
        <fullName evidence="2">Uncharacterized 6.8 kDa protein in fosB 5'region</fullName>
    </submittedName>
</protein>
<sequence length="65" mass="7274">MKKGMPKKTKLGNSLSFNYFLLLVGVLTFLGYYFLGDSNIMISWLLAMCPITVGIANIGRIKNEK</sequence>
<feature type="transmembrane region" description="Helical" evidence="1">
    <location>
        <begin position="41"/>
        <end position="59"/>
    </location>
</feature>